<dbReference type="PROSITE" id="PS50297">
    <property type="entry name" value="ANK_REP_REGION"/>
    <property type="match status" value="4"/>
</dbReference>
<feature type="compositionally biased region" description="Basic and acidic residues" evidence="4">
    <location>
        <begin position="413"/>
        <end position="437"/>
    </location>
</feature>
<feature type="region of interest" description="Disordered" evidence="4">
    <location>
        <begin position="199"/>
        <end position="224"/>
    </location>
</feature>
<accession>A0AAV8A391</accession>
<dbReference type="EMBL" id="JANTQA010000015">
    <property type="protein sequence ID" value="KAJ3448763.1"/>
    <property type="molecule type" value="Genomic_DNA"/>
</dbReference>
<evidence type="ECO:0000256" key="1">
    <source>
        <dbReference type="ARBA" id="ARBA00022737"/>
    </source>
</evidence>
<sequence>MSALGFVPQKKRTDKKQITRVFFSDETFQSFLLEPNTTIGQIIQKVNFKLQTRQETLNKCLITINNGEIRWPLSANDKPLKWLDPTGNLNARNYLTFSTKDVYKKNISIVIHYQDLILTKSRFMFDLKKKATMKDIICRVAFRCKKKPHKLALFSKFRKNGQIKLENISNDKQLIQVLKTYFGKSGFILLIKELPPKNKKKKKKTNTKKYQESSDSLQYTSTSDSSLQEKNTLIYDSTPVSDVSSSSLENFFEQDVQGTELPRLISNSEEVKNEKENENEKEKEKENEKEVDEEEEEEEGKEEEKEIENYTQKNLSENFLKDNITQKKDLIDEEKIEISSYSSSENLSDETFLEKIYSTKNKFDKFYHEQKELKNDVDFTKGIRKPTLTFKNSTKEKQAIKNLIGEKNVSGINEDKNDQKNKKDQENQNKKNENVIKEGNETTKNLSFYEQEQLKFSINYNFPNKYKSNGTLIEFYIFNRYIMDFVVETNTQYLVKMGFIMKTQGQLEHIQTNMGILESIKIQTQDKGSFFNRHLSLLRKCVENEITEYIHFVMQLMIKELKLKKIKSTLEDIDLIQKKVQKKKKITFDGKTFNPNNIVKDLLALRSLINAKEKGILDLIKQDLSVYWFDTKNEFEMASGKGFSTTYGVRFVNKPLKTSMVTMYEHKTNKQSLAYFVLTSNFIHYFKLSKSKKQLLEEKMKKRLIDQSIPMRDIKIINNNSFGNQTKKTELKEELFSFDLIFGSERITVSLKTELECANWHRLISIMKSRTIVQKLFDVTINYPDNLIIYTIIFHEYELVNYPNFLFDVRCFNSIWNVMNTIDDFIELRNKLNELFPKIIFPIIKKPNNSKFNDDNNNNNNVQSVGSNNNDDHDSNNENNKKNRTHSSNSPLIKRKLWKMRKSKSGENEKIQKLQKQNEYSIYLVIEAFLKQILSEPTISKSEIILNFLKLNDIFFAISAQDVELTKFFLTYHTNTIIQKNSDNENILYFAIKNKSDPEIIKLICKTFPHLYIEICKNSLSPLLLAIKLDQLETLKILQSSGFNLNHVHNYLGGVTATTYAVQQRKLRILKFLIEYGYKINTNLSTNNILNNQNHNQNQKSKKKSILHSAIDTQDIEIIKCLLKAGADLECTNSEGFTPLNYAIQQKKDLEVIKLFVEFGANLSSLTSTKQTTFHLICQIGNFELYNYFIQQKKIKINDEINKFDQSKRNAIFYAIKGKNLKIISSLIDLGLSIRVVDCNSITPLHLVIKQNNEELMNYFIKTIPKQLLGTCEVRTLKGNYPIHYATTNQNFKMLKFLLDNGVNFNVTNQFIQSPLHIATLNGDLQIVGYLLKLGAVCNKQDNKSHYPLFCSCLVKDPIISYKLVHLYYKYDKFRSEIKEQNGDFNRTCLHQAIFDKNIKLSKLLIDLENPLNFQDSNGDTCLHYLIKYYSATNNNSSGGNNNEKYNNENENENNNDNNNNNNNNNNYNLENDQKNLIYYLLKNGANPNIQNNENKSFFDYIKSDQKIFYQKIVNHKHSNLFLTTNLKSKSFRSIKLNDPKNETQNISLIFNSDTQTSQNFDIQLPVLNNQRIKDLIVKVKEKFEINSNIKLFLVAINQKNWITYIQPDFTIDFLKQSNSKIHVYYEKDFKKLYEFHLFN</sequence>
<comment type="caution">
    <text evidence="6">The sequence shown here is derived from an EMBL/GenBank/DDBJ whole genome shotgun (WGS) entry which is preliminary data.</text>
</comment>
<gene>
    <name evidence="6" type="ORF">M0812_01246</name>
</gene>
<evidence type="ECO:0000256" key="3">
    <source>
        <dbReference type="PROSITE-ProRule" id="PRU00023"/>
    </source>
</evidence>
<reference evidence="6" key="1">
    <citation type="submission" date="2022-08" db="EMBL/GenBank/DDBJ databases">
        <title>Novel sulphate-reducing endosymbionts in the free-living metamonad Anaeramoeba.</title>
        <authorList>
            <person name="Jerlstrom-Hultqvist J."/>
            <person name="Cepicka I."/>
            <person name="Gallot-Lavallee L."/>
            <person name="Salas-Leiva D."/>
            <person name="Curtis B.A."/>
            <person name="Zahonova K."/>
            <person name="Pipaliya S."/>
            <person name="Dacks J."/>
            <person name="Roger A.J."/>
        </authorList>
    </citation>
    <scope>NUCLEOTIDE SEQUENCE</scope>
    <source>
        <strain evidence="6">Busselton2</strain>
    </source>
</reference>
<evidence type="ECO:0000256" key="4">
    <source>
        <dbReference type="SAM" id="MobiDB-lite"/>
    </source>
</evidence>
<proteinExistence type="predicted"/>
<dbReference type="Gene3D" id="1.25.40.20">
    <property type="entry name" value="Ankyrin repeat-containing domain"/>
    <property type="match status" value="2"/>
</dbReference>
<keyword evidence="1" id="KW-0677">Repeat</keyword>
<feature type="repeat" description="ANK" evidence="3">
    <location>
        <begin position="1278"/>
        <end position="1310"/>
    </location>
</feature>
<keyword evidence="2 3" id="KW-0040">ANK repeat</keyword>
<dbReference type="InterPro" id="IPR036770">
    <property type="entry name" value="Ankyrin_rpt-contain_sf"/>
</dbReference>
<dbReference type="SMART" id="SM00233">
    <property type="entry name" value="PH"/>
    <property type="match status" value="1"/>
</dbReference>
<evidence type="ECO:0000256" key="2">
    <source>
        <dbReference type="ARBA" id="ARBA00023043"/>
    </source>
</evidence>
<evidence type="ECO:0000313" key="6">
    <source>
        <dbReference type="EMBL" id="KAJ3448763.1"/>
    </source>
</evidence>
<evidence type="ECO:0000259" key="5">
    <source>
        <dbReference type="SMART" id="SM00233"/>
    </source>
</evidence>
<feature type="compositionally biased region" description="Low complexity" evidence="4">
    <location>
        <begin position="851"/>
        <end position="869"/>
    </location>
</feature>
<dbReference type="InterPro" id="IPR001849">
    <property type="entry name" value="PH_domain"/>
</dbReference>
<dbReference type="InterPro" id="IPR002110">
    <property type="entry name" value="Ankyrin_rpt"/>
</dbReference>
<feature type="domain" description="PH" evidence="5">
    <location>
        <begin position="655"/>
        <end position="771"/>
    </location>
</feature>
<feature type="compositionally biased region" description="Acidic residues" evidence="4">
    <location>
        <begin position="289"/>
        <end position="301"/>
    </location>
</feature>
<dbReference type="SMART" id="SM00248">
    <property type="entry name" value="ANK"/>
    <property type="match status" value="12"/>
</dbReference>
<dbReference type="PANTHER" id="PTHR24198:SF165">
    <property type="entry name" value="ANKYRIN REPEAT-CONTAINING PROTEIN-RELATED"/>
    <property type="match status" value="1"/>
</dbReference>
<feature type="repeat" description="ANK" evidence="3">
    <location>
        <begin position="1102"/>
        <end position="1134"/>
    </location>
</feature>
<protein>
    <recommendedName>
        <fullName evidence="5">PH domain-containing protein</fullName>
    </recommendedName>
</protein>
<name>A0AAV8A391_9EUKA</name>
<dbReference type="PROSITE" id="PS50088">
    <property type="entry name" value="ANK_REPEAT"/>
    <property type="match status" value="4"/>
</dbReference>
<feature type="repeat" description="ANK" evidence="3">
    <location>
        <begin position="1135"/>
        <end position="1168"/>
    </location>
</feature>
<dbReference type="Proteomes" id="UP001146793">
    <property type="component" value="Unassembled WGS sequence"/>
</dbReference>
<organism evidence="6 7">
    <name type="scientific">Anaeramoeba flamelloides</name>
    <dbReference type="NCBI Taxonomy" id="1746091"/>
    <lineage>
        <taxon>Eukaryota</taxon>
        <taxon>Metamonada</taxon>
        <taxon>Anaeramoebidae</taxon>
        <taxon>Anaeramoeba</taxon>
    </lineage>
</organism>
<feature type="repeat" description="ANK" evidence="3">
    <location>
        <begin position="1314"/>
        <end position="1343"/>
    </location>
</feature>
<dbReference type="SUPFAM" id="SSF50729">
    <property type="entry name" value="PH domain-like"/>
    <property type="match status" value="1"/>
</dbReference>
<dbReference type="PANTHER" id="PTHR24198">
    <property type="entry name" value="ANKYRIN REPEAT AND PROTEIN KINASE DOMAIN-CONTAINING PROTEIN"/>
    <property type="match status" value="1"/>
</dbReference>
<dbReference type="Pfam" id="PF12796">
    <property type="entry name" value="Ank_2"/>
    <property type="match status" value="2"/>
</dbReference>
<evidence type="ECO:0000313" key="7">
    <source>
        <dbReference type="Proteomes" id="UP001146793"/>
    </source>
</evidence>
<feature type="region of interest" description="Disordered" evidence="4">
    <location>
        <begin position="851"/>
        <end position="889"/>
    </location>
</feature>
<feature type="compositionally biased region" description="Basic and acidic residues" evidence="4">
    <location>
        <begin position="870"/>
        <end position="881"/>
    </location>
</feature>
<feature type="compositionally biased region" description="Low complexity" evidence="4">
    <location>
        <begin position="1453"/>
        <end position="1470"/>
    </location>
</feature>
<feature type="region of interest" description="Disordered" evidence="4">
    <location>
        <begin position="259"/>
        <end position="308"/>
    </location>
</feature>
<feature type="compositionally biased region" description="Polar residues" evidence="4">
    <location>
        <begin position="213"/>
        <end position="224"/>
    </location>
</feature>
<feature type="region of interest" description="Disordered" evidence="4">
    <location>
        <begin position="408"/>
        <end position="437"/>
    </location>
</feature>
<feature type="region of interest" description="Disordered" evidence="4">
    <location>
        <begin position="1437"/>
        <end position="1470"/>
    </location>
</feature>
<dbReference type="SUPFAM" id="SSF48403">
    <property type="entry name" value="Ankyrin repeat"/>
    <property type="match status" value="3"/>
</dbReference>
<feature type="compositionally biased region" description="Basic and acidic residues" evidence="4">
    <location>
        <begin position="269"/>
        <end position="288"/>
    </location>
</feature>